<feature type="coiled-coil region" evidence="1">
    <location>
        <begin position="114"/>
        <end position="182"/>
    </location>
</feature>
<keyword evidence="3" id="KW-1185">Reference proteome</keyword>
<dbReference type="Gene3D" id="2.120.10.30">
    <property type="entry name" value="TolB, C-terminal domain"/>
    <property type="match status" value="1"/>
</dbReference>
<name>A0AAV4I7F7_9GAST</name>
<comment type="caution">
    <text evidence="2">The sequence shown here is derived from an EMBL/GenBank/DDBJ whole genome shotgun (WGS) entry which is preliminary data.</text>
</comment>
<gene>
    <name evidence="2" type="ORF">ElyMa_001190200</name>
</gene>
<dbReference type="SUPFAM" id="SSF101898">
    <property type="entry name" value="NHL repeat"/>
    <property type="match status" value="1"/>
</dbReference>
<accession>A0AAV4I7F7</accession>
<reference evidence="2 3" key="1">
    <citation type="journal article" date="2021" name="Elife">
        <title>Chloroplast acquisition without the gene transfer in kleptoplastic sea slugs, Plakobranchus ocellatus.</title>
        <authorList>
            <person name="Maeda T."/>
            <person name="Takahashi S."/>
            <person name="Yoshida T."/>
            <person name="Shimamura S."/>
            <person name="Takaki Y."/>
            <person name="Nagai Y."/>
            <person name="Toyoda A."/>
            <person name="Suzuki Y."/>
            <person name="Arimoto A."/>
            <person name="Ishii H."/>
            <person name="Satoh N."/>
            <person name="Nishiyama T."/>
            <person name="Hasebe M."/>
            <person name="Maruyama T."/>
            <person name="Minagawa J."/>
            <person name="Obokata J."/>
            <person name="Shigenobu S."/>
        </authorList>
    </citation>
    <scope>NUCLEOTIDE SEQUENCE [LARGE SCALE GENOMIC DNA]</scope>
</reference>
<dbReference type="Gene3D" id="1.20.120.20">
    <property type="entry name" value="Apolipoprotein"/>
    <property type="match status" value="1"/>
</dbReference>
<sequence>MFQKRLSCVEAKLKENSNLKDFPKRLSCVEAKLEENSSLEDVPKRLSCVEAKLQDNPAVKSLSERLSGVEAKVQDTSSLKDVPKRLSDLETKVKDHSGLKSLSKRLSEVATELRDEYSKKMVKVETKMQKEDNELSRRLTYCETKIQEELSEKLNDVESKIQEELSKKLIDVETQMQDELSEQLTDVETKINNRLDRDLSEIHNTSELNSQKIKGLRKLQKLLKCKAEQNPQVTTATASCSASSQASTSAASTLPGHIQSLSQRLSFSVKVYPEAGVPLICDLKLLPGGLVLASDFYNSSVKLFNTQGHFIYTHILDGKPLRITVLNPKSTCGWDVAVTLKEKCHIALINVTQQKISLKKMVTTTKPCRAIAAVDQGTLAVGYLQSFGVDLIDLSGNVIRQLSSGMKPNYMDVSPNQHLVMSLTNDKVAKLKLDDSSIVYLHRLHNQRSLSGIACHHQDSSVIVDEEIRTLHLLNARGGWVKELWAHPIGAHAHDLLHAVSIQDNVCVCCTRKGTAFVLDVLY</sequence>
<dbReference type="Proteomes" id="UP000762676">
    <property type="component" value="Unassembled WGS sequence"/>
</dbReference>
<dbReference type="InterPro" id="IPR011042">
    <property type="entry name" value="6-blade_b-propeller_TolB-like"/>
</dbReference>
<dbReference type="EMBL" id="BMAT01002343">
    <property type="protein sequence ID" value="GFS05066.1"/>
    <property type="molecule type" value="Genomic_DNA"/>
</dbReference>
<evidence type="ECO:0000313" key="3">
    <source>
        <dbReference type="Proteomes" id="UP000762676"/>
    </source>
</evidence>
<protein>
    <submittedName>
        <fullName evidence="2">Uncharacterized protein</fullName>
    </submittedName>
</protein>
<organism evidence="2 3">
    <name type="scientific">Elysia marginata</name>
    <dbReference type="NCBI Taxonomy" id="1093978"/>
    <lineage>
        <taxon>Eukaryota</taxon>
        <taxon>Metazoa</taxon>
        <taxon>Spiralia</taxon>
        <taxon>Lophotrochozoa</taxon>
        <taxon>Mollusca</taxon>
        <taxon>Gastropoda</taxon>
        <taxon>Heterobranchia</taxon>
        <taxon>Euthyneura</taxon>
        <taxon>Panpulmonata</taxon>
        <taxon>Sacoglossa</taxon>
        <taxon>Placobranchoidea</taxon>
        <taxon>Plakobranchidae</taxon>
        <taxon>Elysia</taxon>
    </lineage>
</organism>
<dbReference type="AlphaFoldDB" id="A0AAV4I7F7"/>
<evidence type="ECO:0000313" key="2">
    <source>
        <dbReference type="EMBL" id="GFS05066.1"/>
    </source>
</evidence>
<evidence type="ECO:0000256" key="1">
    <source>
        <dbReference type="SAM" id="Coils"/>
    </source>
</evidence>
<keyword evidence="1" id="KW-0175">Coiled coil</keyword>
<proteinExistence type="predicted"/>